<keyword evidence="1" id="KW-0732">Signal</keyword>
<accession>A0A1P8WDH1</accession>
<feature type="chain" id="PRO_5012930343" description="PEP-CTERM protein-sorting domain-containing protein" evidence="1">
    <location>
        <begin position="24"/>
        <end position="230"/>
    </location>
</feature>
<keyword evidence="3" id="KW-1185">Reference proteome</keyword>
<organism evidence="2 3">
    <name type="scientific">Fuerstiella marisgermanici</name>
    <dbReference type="NCBI Taxonomy" id="1891926"/>
    <lineage>
        <taxon>Bacteria</taxon>
        <taxon>Pseudomonadati</taxon>
        <taxon>Planctomycetota</taxon>
        <taxon>Planctomycetia</taxon>
        <taxon>Planctomycetales</taxon>
        <taxon>Planctomycetaceae</taxon>
        <taxon>Fuerstiella</taxon>
    </lineage>
</organism>
<reference evidence="2 3" key="1">
    <citation type="journal article" date="2016" name="Front. Microbiol.">
        <title>Fuerstia marisgermanicae gen. nov., sp. nov., an Unusual Member of the Phylum Planctomycetes from the German Wadden Sea.</title>
        <authorList>
            <person name="Kohn T."/>
            <person name="Heuer A."/>
            <person name="Jogler M."/>
            <person name="Vollmers J."/>
            <person name="Boedeker C."/>
            <person name="Bunk B."/>
            <person name="Rast P."/>
            <person name="Borchert D."/>
            <person name="Glockner I."/>
            <person name="Freese H.M."/>
            <person name="Klenk H.P."/>
            <person name="Overmann J."/>
            <person name="Kaster A.K."/>
            <person name="Rohde M."/>
            <person name="Wiegand S."/>
            <person name="Jogler C."/>
        </authorList>
    </citation>
    <scope>NUCLEOTIDE SEQUENCE [LARGE SCALE GENOMIC DNA]</scope>
    <source>
        <strain evidence="2 3">NH11</strain>
    </source>
</reference>
<evidence type="ECO:0000313" key="2">
    <source>
        <dbReference type="EMBL" id="APZ92128.1"/>
    </source>
</evidence>
<proteinExistence type="predicted"/>
<sequence precursor="true">MLKKVACLFSVLLAPCTFDVAVADIIDQSNLVPNASFRIAIADVQSVAQTFEVGVTGVLSRIDLQISKNTLAEGDLLFSIRNTLAGIPDPLESNSLFQTTITLDSIPEINGGSGPTPVTSIDVSSAAIAVFDGEIFSYSLSRSGGPFGSPPWATSATNNGVYSNGSIYTRPGTVAAWSPASTGDDLGFQTHVTASTVPEPGSFVVLSLIGVSCCVRRCRQTRNFAKASNV</sequence>
<dbReference type="Proteomes" id="UP000187735">
    <property type="component" value="Chromosome"/>
</dbReference>
<evidence type="ECO:0000256" key="1">
    <source>
        <dbReference type="SAM" id="SignalP"/>
    </source>
</evidence>
<dbReference type="KEGG" id="fmr:Fuma_01733"/>
<evidence type="ECO:0008006" key="4">
    <source>
        <dbReference type="Google" id="ProtNLM"/>
    </source>
</evidence>
<dbReference type="AlphaFoldDB" id="A0A1P8WDH1"/>
<name>A0A1P8WDH1_9PLAN</name>
<dbReference type="EMBL" id="CP017641">
    <property type="protein sequence ID" value="APZ92128.1"/>
    <property type="molecule type" value="Genomic_DNA"/>
</dbReference>
<protein>
    <recommendedName>
        <fullName evidence="4">PEP-CTERM protein-sorting domain-containing protein</fullName>
    </recommendedName>
</protein>
<feature type="signal peptide" evidence="1">
    <location>
        <begin position="1"/>
        <end position="23"/>
    </location>
</feature>
<evidence type="ECO:0000313" key="3">
    <source>
        <dbReference type="Proteomes" id="UP000187735"/>
    </source>
</evidence>
<gene>
    <name evidence="2" type="ORF">Fuma_01733</name>
</gene>